<protein>
    <submittedName>
        <fullName evidence="1">N-methylproline demethylase</fullName>
    </submittedName>
</protein>
<name>A0A3L8RA15_STRRN</name>
<organism evidence="1 2">
    <name type="scientific">Streptomyces rapamycinicus (strain ATCC 29253 / DSM 41530 / NRRL 5491 / AYB-994)</name>
    <name type="common">Streptomyces hygroscopicus (strain ATCC 29253)</name>
    <dbReference type="NCBI Taxonomy" id="1343740"/>
    <lineage>
        <taxon>Bacteria</taxon>
        <taxon>Bacillati</taxon>
        <taxon>Actinomycetota</taxon>
        <taxon>Actinomycetes</taxon>
        <taxon>Kitasatosporales</taxon>
        <taxon>Streptomycetaceae</taxon>
        <taxon>Streptomyces</taxon>
        <taxon>Streptomyces violaceusniger group</taxon>
    </lineage>
</organism>
<dbReference type="AlphaFoldDB" id="A0A3L8RA15"/>
<evidence type="ECO:0000313" key="2">
    <source>
        <dbReference type="Proteomes" id="UP000281594"/>
    </source>
</evidence>
<dbReference type="InterPro" id="IPR036188">
    <property type="entry name" value="FAD/NAD-bd_sf"/>
</dbReference>
<dbReference type="RefSeq" id="WP_148717882.1">
    <property type="nucleotide sequence ID" value="NZ_CP085193.1"/>
</dbReference>
<evidence type="ECO:0000313" key="1">
    <source>
        <dbReference type="EMBL" id="RLV75803.1"/>
    </source>
</evidence>
<proteinExistence type="predicted"/>
<comment type="caution">
    <text evidence="1">The sequence shown here is derived from an EMBL/GenBank/DDBJ whole genome shotgun (WGS) entry which is preliminary data.</text>
</comment>
<reference evidence="1 2" key="1">
    <citation type="journal article" date="2018" name="J. Biol. Chem.">
        <title>Discovery of the actinoplanic acid pathway in Streptomyces rapamycinicus reveals a genetically conserved synergism with rapamycin.</title>
        <authorList>
            <person name="Mrak P."/>
            <person name="Krastel P."/>
            <person name="Pivk Lukancic P."/>
            <person name="Tao J."/>
            <person name="Pistorius D."/>
            <person name="Moore C.M."/>
        </authorList>
    </citation>
    <scope>NUCLEOTIDE SEQUENCE [LARGE SCALE GENOMIC DNA]</scope>
    <source>
        <strain evidence="1 2">NRRL 5491</strain>
    </source>
</reference>
<dbReference type="GO" id="GO:0032259">
    <property type="term" value="P:methylation"/>
    <property type="evidence" value="ECO:0007669"/>
    <property type="project" value="UniProtKB-KW"/>
</dbReference>
<accession>A0A3L8RA15</accession>
<dbReference type="GO" id="GO:0008168">
    <property type="term" value="F:methyltransferase activity"/>
    <property type="evidence" value="ECO:0007669"/>
    <property type="project" value="UniProtKB-KW"/>
</dbReference>
<keyword evidence="1" id="KW-0489">Methyltransferase</keyword>
<keyword evidence="1" id="KW-0808">Transferase</keyword>
<dbReference type="Gene3D" id="3.50.50.60">
    <property type="entry name" value="FAD/NAD(P)-binding domain"/>
    <property type="match status" value="1"/>
</dbReference>
<gene>
    <name evidence="1" type="ORF">D3C57_141295</name>
</gene>
<sequence length="104" mass="10769">MSWGPCTWHRGGRKSFSGLWCSDNPRRRGATDDHGGNQALDAAGALVRGGATVEVVAPERTLSPDLGSLTASGYANSLAENGFAVASGNVHAAMLDAARLCRTI</sequence>
<dbReference type="EMBL" id="QYCY01000002">
    <property type="protein sequence ID" value="RLV75803.1"/>
    <property type="molecule type" value="Genomic_DNA"/>
</dbReference>
<dbReference type="Proteomes" id="UP000281594">
    <property type="component" value="Unassembled WGS sequence"/>
</dbReference>